<name>A0A0F6TCR6_9CORY</name>
<evidence type="ECO:0000256" key="6">
    <source>
        <dbReference type="ARBA" id="ARBA00022679"/>
    </source>
</evidence>
<dbReference type="GO" id="GO:0005886">
    <property type="term" value="C:plasma membrane"/>
    <property type="evidence" value="ECO:0007669"/>
    <property type="project" value="UniProtKB-SubCell"/>
</dbReference>
<keyword evidence="18" id="KW-1185">Reference proteome</keyword>
<organism evidence="16 18">
    <name type="scientific">Corynebacterium kutscheri</name>
    <dbReference type="NCBI Taxonomy" id="35755"/>
    <lineage>
        <taxon>Bacteria</taxon>
        <taxon>Bacillati</taxon>
        <taxon>Actinomycetota</taxon>
        <taxon>Actinomycetes</taxon>
        <taxon>Mycobacteriales</taxon>
        <taxon>Corynebacteriaceae</taxon>
        <taxon>Corynebacterium</taxon>
    </lineage>
</organism>
<evidence type="ECO:0000256" key="8">
    <source>
        <dbReference type="ARBA" id="ARBA00022989"/>
    </source>
</evidence>
<dbReference type="InterPro" id="IPR027451">
    <property type="entry name" value="EmbABC_dom1"/>
</dbReference>
<feature type="transmembrane region" description="Helical" evidence="12">
    <location>
        <begin position="550"/>
        <end position="570"/>
    </location>
</feature>
<evidence type="ECO:0000256" key="4">
    <source>
        <dbReference type="ARBA" id="ARBA00022475"/>
    </source>
</evidence>
<feature type="region of interest" description="Disordered" evidence="11">
    <location>
        <begin position="794"/>
        <end position="822"/>
    </location>
</feature>
<feature type="transmembrane region" description="Helical" evidence="12">
    <location>
        <begin position="517"/>
        <end position="538"/>
    </location>
</feature>
<dbReference type="InterPro" id="IPR032731">
    <property type="entry name" value="Arabino_trans_C"/>
</dbReference>
<feature type="domain" description="Arabinosyltransferas concanavalin like" evidence="15">
    <location>
        <begin position="45"/>
        <end position="199"/>
    </location>
</feature>
<feature type="transmembrane region" description="Helical" evidence="12">
    <location>
        <begin position="648"/>
        <end position="668"/>
    </location>
</feature>
<keyword evidence="8 12" id="KW-1133">Transmembrane helix</keyword>
<comment type="function">
    <text evidence="1">Arabinosyl transferase responsible for the polymerization of arabinose into the arabinan of arabinogalactan.</text>
</comment>
<evidence type="ECO:0000259" key="14">
    <source>
        <dbReference type="Pfam" id="PF14896"/>
    </source>
</evidence>
<keyword evidence="5 16" id="KW-0328">Glycosyltransferase</keyword>
<accession>A0A0F6TCR6</accession>
<dbReference type="EMBL" id="CP011312">
    <property type="protein sequence ID" value="AKE40311.1"/>
    <property type="molecule type" value="Genomic_DNA"/>
</dbReference>
<dbReference type="HOGENOM" id="CLU_010182_0_0_11"/>
<feature type="transmembrane region" description="Helical" evidence="12">
    <location>
        <begin position="410"/>
        <end position="440"/>
    </location>
</feature>
<dbReference type="InterPro" id="IPR040920">
    <property type="entry name" value="Arabino_trans_N"/>
</dbReference>
<dbReference type="Pfam" id="PF04602">
    <property type="entry name" value="Arabinose_trans"/>
    <property type="match status" value="1"/>
</dbReference>
<dbReference type="Gene3D" id="3.40.190.160">
    <property type="match status" value="1"/>
</dbReference>
<evidence type="ECO:0000256" key="1">
    <source>
        <dbReference type="ARBA" id="ARBA00003001"/>
    </source>
</evidence>
<evidence type="ECO:0000256" key="10">
    <source>
        <dbReference type="ARBA" id="ARBA00023316"/>
    </source>
</evidence>
<keyword evidence="4" id="KW-1003">Cell membrane</keyword>
<gene>
    <name evidence="16" type="primary">embB</name>
    <name evidence="17" type="ORF">NCTC949_00623</name>
    <name evidence="16" type="ORF">UL82_00340</name>
</gene>
<evidence type="ECO:0000256" key="5">
    <source>
        <dbReference type="ARBA" id="ARBA00022676"/>
    </source>
</evidence>
<protein>
    <submittedName>
        <fullName evidence="17">Arabinosyltransferase</fullName>
    </submittedName>
    <submittedName>
        <fullName evidence="16">PMT family glycosyltransferase, 4-amino-4-deoxy-L-arabinose transferase</fullName>
        <ecNumber evidence="16 17">2.4.2.-</ecNumber>
    </submittedName>
</protein>
<evidence type="ECO:0000313" key="16">
    <source>
        <dbReference type="EMBL" id="AKE40311.1"/>
    </source>
</evidence>
<dbReference type="Pfam" id="PF14896">
    <property type="entry name" value="Arabino_trans_C"/>
    <property type="match status" value="1"/>
</dbReference>
<evidence type="ECO:0000259" key="13">
    <source>
        <dbReference type="Pfam" id="PF04602"/>
    </source>
</evidence>
<evidence type="ECO:0000256" key="7">
    <source>
        <dbReference type="ARBA" id="ARBA00022692"/>
    </source>
</evidence>
<dbReference type="KEGG" id="cku:UL82_00340"/>
<feature type="transmembrane region" description="Helical" evidence="12">
    <location>
        <begin position="321"/>
        <end position="343"/>
    </location>
</feature>
<feature type="transmembrane region" description="Helical" evidence="12">
    <location>
        <begin position="20"/>
        <end position="42"/>
    </location>
</feature>
<evidence type="ECO:0000256" key="12">
    <source>
        <dbReference type="SAM" id="Phobius"/>
    </source>
</evidence>
<proteinExistence type="inferred from homology"/>
<sequence length="1102" mass="119541">MPNPVESPFVSTSVSDKKPWFVRAALISGLLGMLLFLLLPFFPVNQVQSTINWPQNGSVNSVNAPLKSYSPQSLTATVPISSLAQLRDNQHLVVGTLPQDSEDATSRGLFVLSRDGGLSVVVRDNVLLELSEDDVASLPADADLEITSTLNETTAMVDSFTGSIDKDVRPMVTGVYTELNDSTALAAGGLHVSIEINSRFTSSPTVFKYLAMYLGGVLTLCALYCIYRIDRLDGKGNIRLMAPGRFRISLLDGIVLAIIAFWYFLGANTSDDGFILTMARASADSDYMANYYRWLGVPESPFGAPYYDLLALFAKVSTASIWMRVPMLLATIGTWFILSREVLPRLGEKIAGRRVAQWTTAFMFLAFWMAYNNGLRPEPIIAFGSLLAWASFERAIATDRLLPAAVGTMIAAFTLACGPTGLMAVAGLLACLGSIIRIAYRRIPLLGSVSSWVAWAALLLPFFAAGTSVLIAVFGDQTLMTVLESTSVRSAKGPALAWYEEFARYETLMKQTVDGSFARRFAFMFMVVSLIIVLASMLQNKKVPGSDKGPALRLVLMTLGTFFFFMFTPTKWTHHFGVFAGIGAAVAGLAAVALSIVALRSARTRVLMIGGMVFVMAFVLAGPNGWWYTSSYGIPWFDKTIQLKGIEASTVVLIISLLILGCGVILSFKRDVELARAEREGTKVTQHTGANKWVGLASAPIAIAAVLVVLFNMASFAKAFASQYPNYSVGLGNVRALTGDTCALANDVLVETNSNDSFLTPLHSSLGESLEVDEHRGFDPNNIPYSITSDIPNTASSSSQLADAVGTDSDAADSNSGGVRSDAGINGSVNRLPFGLDYRKVPVIGSYTAGAQNYAEITTDWYQLPQQYTTDTPLLVVSAAGRIERYDINGVHQSGQSLVLEYGRRNANGSVTMLGETLMDDISSSPEWRNLRLPLDSLPDEANVVRIHAIDSSLDPEQWIVFTPPRVPTLDSLNNVVGSEVPVLLDWSVPLQFPCQRPFGHYAGVDEIPEYRITPDAGGKSTGTPFQDYAGGGVMGTAEAVNYSYELPSYLKNDWLRDWGSIEVFNPRPNSLGQDPELADIDTEVITRSGLWYPGKMNITTE</sequence>
<comment type="similarity">
    <text evidence="3">Belongs to the emb family.</text>
</comment>
<evidence type="ECO:0000256" key="9">
    <source>
        <dbReference type="ARBA" id="ARBA00023136"/>
    </source>
</evidence>
<keyword evidence="9 12" id="KW-0472">Membrane</keyword>
<dbReference type="InterPro" id="IPR042486">
    <property type="entry name" value="Arabino_trans_C_2"/>
</dbReference>
<keyword evidence="7 12" id="KW-0812">Transmembrane</keyword>
<dbReference type="Proteomes" id="UP000033457">
    <property type="component" value="Chromosome"/>
</dbReference>
<dbReference type="EC" id="2.4.2.-" evidence="16 17"/>
<evidence type="ECO:0000313" key="18">
    <source>
        <dbReference type="Proteomes" id="UP000033457"/>
    </source>
</evidence>
<dbReference type="InterPro" id="IPR007680">
    <property type="entry name" value="Arabino_trans_central"/>
</dbReference>
<dbReference type="AlphaFoldDB" id="A0A0F6TCR6"/>
<reference evidence="16 18" key="1">
    <citation type="journal article" date="2015" name="Genome Announc.">
        <title>Complete Genome Sequence of Corynebacterium kutscheri DSM 20755, a Corynebacterial Type Strain with Remarkably Low G+C Content of Chromosomal DNA.</title>
        <authorList>
            <person name="Ruckert C."/>
            <person name="Albersmeier A."/>
            <person name="Winkler A."/>
            <person name="Tauch A."/>
        </authorList>
    </citation>
    <scope>NUCLEOTIDE SEQUENCE [LARGE SCALE GENOMIC DNA]</scope>
    <source>
        <strain evidence="16 18">DSM 20755</strain>
    </source>
</reference>
<dbReference type="GO" id="GO:0071555">
    <property type="term" value="P:cell wall organization"/>
    <property type="evidence" value="ECO:0007669"/>
    <property type="project" value="UniProtKB-KW"/>
</dbReference>
<dbReference type="Proteomes" id="UP000271380">
    <property type="component" value="Chromosome"/>
</dbReference>
<evidence type="ECO:0000313" key="19">
    <source>
        <dbReference type="Proteomes" id="UP000271380"/>
    </source>
</evidence>
<dbReference type="Gene3D" id="2.60.120.940">
    <property type="entry name" value="EmbC, C-terminal domain, subdomain 2"/>
    <property type="match status" value="1"/>
</dbReference>
<feature type="transmembrane region" description="Helical" evidence="12">
    <location>
        <begin position="693"/>
        <end position="714"/>
    </location>
</feature>
<evidence type="ECO:0000313" key="17">
    <source>
        <dbReference type="EMBL" id="VEH05462.1"/>
    </source>
</evidence>
<evidence type="ECO:0000256" key="11">
    <source>
        <dbReference type="SAM" id="MobiDB-lite"/>
    </source>
</evidence>
<dbReference type="GO" id="GO:0052636">
    <property type="term" value="F:arabinosyltransferase activity"/>
    <property type="evidence" value="ECO:0007669"/>
    <property type="project" value="InterPro"/>
</dbReference>
<reference evidence="17 19" key="2">
    <citation type="submission" date="2018-12" db="EMBL/GenBank/DDBJ databases">
        <authorList>
            <consortium name="Pathogen Informatics"/>
        </authorList>
    </citation>
    <scope>NUCLEOTIDE SEQUENCE [LARGE SCALE GENOMIC DNA]</scope>
    <source>
        <strain evidence="17 19">NCTC949</strain>
    </source>
</reference>
<feature type="transmembrane region" description="Helical" evidence="12">
    <location>
        <begin position="452"/>
        <end position="474"/>
    </location>
</feature>
<feature type="transmembrane region" description="Helical" evidence="12">
    <location>
        <begin position="206"/>
        <end position="227"/>
    </location>
</feature>
<feature type="transmembrane region" description="Helical" evidence="12">
    <location>
        <begin position="248"/>
        <end position="265"/>
    </location>
</feature>
<evidence type="ECO:0000259" key="15">
    <source>
        <dbReference type="Pfam" id="PF17689"/>
    </source>
</evidence>
<dbReference type="GO" id="GO:0071766">
    <property type="term" value="P:Actinobacterium-type cell wall biogenesis"/>
    <property type="evidence" value="ECO:0007669"/>
    <property type="project" value="InterPro"/>
</dbReference>
<feature type="transmembrane region" description="Helical" evidence="12">
    <location>
        <begin position="355"/>
        <end position="371"/>
    </location>
</feature>
<feature type="domain" description="Arabinosyltransferase C-terminal" evidence="14">
    <location>
        <begin position="713"/>
        <end position="1098"/>
    </location>
</feature>
<dbReference type="EMBL" id="LR134377">
    <property type="protein sequence ID" value="VEH05462.1"/>
    <property type="molecule type" value="Genomic_DNA"/>
</dbReference>
<keyword evidence="6 16" id="KW-0808">Transferase</keyword>
<dbReference type="Pfam" id="PF17689">
    <property type="entry name" value="Arabino_trans_N"/>
    <property type="match status" value="1"/>
</dbReference>
<feature type="transmembrane region" description="Helical" evidence="12">
    <location>
        <begin position="606"/>
        <end position="628"/>
    </location>
</feature>
<dbReference type="STRING" id="35755.UL82_00340"/>
<evidence type="ECO:0000256" key="3">
    <source>
        <dbReference type="ARBA" id="ARBA00008195"/>
    </source>
</evidence>
<feature type="transmembrane region" description="Helical" evidence="12">
    <location>
        <begin position="576"/>
        <end position="599"/>
    </location>
</feature>
<keyword evidence="10" id="KW-0961">Cell wall biogenesis/degradation</keyword>
<evidence type="ECO:0000256" key="2">
    <source>
        <dbReference type="ARBA" id="ARBA00004651"/>
    </source>
</evidence>
<comment type="subcellular location">
    <subcellularLocation>
        <location evidence="2">Cell membrane</location>
        <topology evidence="2">Multi-pass membrane protein</topology>
    </subcellularLocation>
</comment>
<feature type="domain" description="Arabinofuranosyltransferase central" evidence="13">
    <location>
        <begin position="203"/>
        <end position="668"/>
    </location>
</feature>
<dbReference type="Gene3D" id="2.60.120.610">
    <property type="entry name" value="arabinofuranosyltransferase like domain"/>
    <property type="match status" value="1"/>
</dbReference>